<evidence type="ECO:0000313" key="7">
    <source>
        <dbReference type="Proteomes" id="UP000318578"/>
    </source>
</evidence>
<organism evidence="6 7">
    <name type="scientific">Amycolatopsis acidiphila</name>
    <dbReference type="NCBI Taxonomy" id="715473"/>
    <lineage>
        <taxon>Bacteria</taxon>
        <taxon>Bacillati</taxon>
        <taxon>Actinomycetota</taxon>
        <taxon>Actinomycetes</taxon>
        <taxon>Pseudonocardiales</taxon>
        <taxon>Pseudonocardiaceae</taxon>
        <taxon>Amycolatopsis</taxon>
    </lineage>
</organism>
<dbReference type="Proteomes" id="UP000318578">
    <property type="component" value="Unassembled WGS sequence"/>
</dbReference>
<name>A0A558AP13_9PSEU</name>
<dbReference type="NCBIfam" id="TIGR03619">
    <property type="entry name" value="F420_Rv2161c"/>
    <property type="match status" value="1"/>
</dbReference>
<dbReference type="Pfam" id="PF00296">
    <property type="entry name" value="Bac_luciferase"/>
    <property type="match status" value="1"/>
</dbReference>
<gene>
    <name evidence="6" type="ORF">FNH06_00840</name>
</gene>
<dbReference type="InterPro" id="IPR036661">
    <property type="entry name" value="Luciferase-like_sf"/>
</dbReference>
<accession>A0A558AP13</accession>
<keyword evidence="3" id="KW-0560">Oxidoreductase</keyword>
<dbReference type="SUPFAM" id="SSF51679">
    <property type="entry name" value="Bacterial luciferase-like"/>
    <property type="match status" value="1"/>
</dbReference>
<dbReference type="RefSeq" id="WP_144632034.1">
    <property type="nucleotide sequence ID" value="NZ_BNAX01000008.1"/>
</dbReference>
<proteinExistence type="predicted"/>
<evidence type="ECO:0000313" key="6">
    <source>
        <dbReference type="EMBL" id="TVT26006.1"/>
    </source>
</evidence>
<evidence type="ECO:0000256" key="2">
    <source>
        <dbReference type="ARBA" id="ARBA00022643"/>
    </source>
</evidence>
<keyword evidence="2" id="KW-0288">FMN</keyword>
<dbReference type="GO" id="GO:0046306">
    <property type="term" value="P:alkanesulfonate catabolic process"/>
    <property type="evidence" value="ECO:0007669"/>
    <property type="project" value="TreeGrafter"/>
</dbReference>
<evidence type="ECO:0000259" key="5">
    <source>
        <dbReference type="Pfam" id="PF00296"/>
    </source>
</evidence>
<reference evidence="6 7" key="1">
    <citation type="submission" date="2019-07" db="EMBL/GenBank/DDBJ databases">
        <title>New species of Amycolatopsis and Streptomyces.</title>
        <authorList>
            <person name="Duangmal K."/>
            <person name="Teo W.F.A."/>
            <person name="Lipun K."/>
        </authorList>
    </citation>
    <scope>NUCLEOTIDE SEQUENCE [LARGE SCALE GENOMIC DNA]</scope>
    <source>
        <strain evidence="6 7">JCM 30562</strain>
    </source>
</reference>
<dbReference type="OrthoDB" id="5175259at2"/>
<evidence type="ECO:0000256" key="1">
    <source>
        <dbReference type="ARBA" id="ARBA00022630"/>
    </source>
</evidence>
<comment type="caution">
    <text evidence="6">The sequence shown here is derived from an EMBL/GenBank/DDBJ whole genome shotgun (WGS) entry which is preliminary data.</text>
</comment>
<dbReference type="GO" id="GO:0008726">
    <property type="term" value="F:alkanesulfonate monooxygenase activity"/>
    <property type="evidence" value="ECO:0007669"/>
    <property type="project" value="TreeGrafter"/>
</dbReference>
<dbReference type="PANTHER" id="PTHR42847:SF4">
    <property type="entry name" value="ALKANESULFONATE MONOOXYGENASE-RELATED"/>
    <property type="match status" value="1"/>
</dbReference>
<evidence type="ECO:0000256" key="3">
    <source>
        <dbReference type="ARBA" id="ARBA00023002"/>
    </source>
</evidence>
<keyword evidence="7" id="KW-1185">Reference proteome</keyword>
<feature type="domain" description="Luciferase-like" evidence="5">
    <location>
        <begin position="21"/>
        <end position="261"/>
    </location>
</feature>
<dbReference type="PANTHER" id="PTHR42847">
    <property type="entry name" value="ALKANESULFONATE MONOOXYGENASE"/>
    <property type="match status" value="1"/>
</dbReference>
<dbReference type="InterPro" id="IPR019921">
    <property type="entry name" value="Lucif-like_OxRdtase_Rv2161c"/>
</dbReference>
<dbReference type="InterPro" id="IPR050172">
    <property type="entry name" value="SsuD_RutA_monooxygenase"/>
</dbReference>
<dbReference type="EMBL" id="VJZA01000001">
    <property type="protein sequence ID" value="TVT26006.1"/>
    <property type="molecule type" value="Genomic_DNA"/>
</dbReference>
<dbReference type="Gene3D" id="3.20.20.30">
    <property type="entry name" value="Luciferase-like domain"/>
    <property type="match status" value="1"/>
</dbReference>
<dbReference type="InterPro" id="IPR011251">
    <property type="entry name" value="Luciferase-like_dom"/>
</dbReference>
<dbReference type="AlphaFoldDB" id="A0A558AP13"/>
<sequence>MRFTLEYPIERTGYAPEFRLPENLARVVRAAEEAGFGAICFSEHPAPSTKWLAAGGHHTFDPLAALSFCAGVTSRIRLMTNLLVLPYRNPLLTAKTLSTVDVLSGGRLTVVAGSGYLRSEFAALGVDFAERNELFDEAVEVLAKAWTGEPVRFEGRHFRALDQQLRPPPVQAGLPLWIGGNSKAARRRVVAHGQGWSPLFAQGVDAKTVRTSPIETVEQLASAIDELRGELHEAGRSPDSVDVQTEAPVPAVAGGDPEAAAHLDELAKLASAGVTWALVRLPADGVDSALDAIGHYGEDFIRASEGERR</sequence>
<keyword evidence="1" id="KW-0285">Flavoprotein</keyword>
<protein>
    <submittedName>
        <fullName evidence="6">LLM class F420-dependent oxidoreductase</fullName>
    </submittedName>
</protein>
<keyword evidence="4" id="KW-0503">Monooxygenase</keyword>
<evidence type="ECO:0000256" key="4">
    <source>
        <dbReference type="ARBA" id="ARBA00023033"/>
    </source>
</evidence>